<dbReference type="EMBL" id="CAJVQC010031679">
    <property type="protein sequence ID" value="CAG8749142.1"/>
    <property type="molecule type" value="Genomic_DNA"/>
</dbReference>
<sequence>SKREKDKLETKVLESSSSFQQTFLFQFNLPSDSHQRKLRFIPQRRETVPKTSNKTNTRKTRKNSLPNYLSIPNAIQQFQATNDHKGGVSVQASRQTHADFIAS</sequence>
<comment type="caution">
    <text evidence="1">The sequence shown here is derived from an EMBL/GenBank/DDBJ whole genome shotgun (WGS) entry which is preliminary data.</text>
</comment>
<keyword evidence="2" id="KW-1185">Reference proteome</keyword>
<proteinExistence type="predicted"/>
<organism evidence="1 2">
    <name type="scientific">Racocetra persica</name>
    <dbReference type="NCBI Taxonomy" id="160502"/>
    <lineage>
        <taxon>Eukaryota</taxon>
        <taxon>Fungi</taxon>
        <taxon>Fungi incertae sedis</taxon>
        <taxon>Mucoromycota</taxon>
        <taxon>Glomeromycotina</taxon>
        <taxon>Glomeromycetes</taxon>
        <taxon>Diversisporales</taxon>
        <taxon>Gigasporaceae</taxon>
        <taxon>Racocetra</taxon>
    </lineage>
</organism>
<accession>A0ACA9QED2</accession>
<reference evidence="1" key="1">
    <citation type="submission" date="2021-06" db="EMBL/GenBank/DDBJ databases">
        <authorList>
            <person name="Kallberg Y."/>
            <person name="Tangrot J."/>
            <person name="Rosling A."/>
        </authorList>
    </citation>
    <scope>NUCLEOTIDE SEQUENCE</scope>
    <source>
        <strain evidence="1">MA461A</strain>
    </source>
</reference>
<dbReference type="Proteomes" id="UP000789920">
    <property type="component" value="Unassembled WGS sequence"/>
</dbReference>
<feature type="non-terminal residue" evidence="1">
    <location>
        <position position="1"/>
    </location>
</feature>
<feature type="non-terminal residue" evidence="1">
    <location>
        <position position="103"/>
    </location>
</feature>
<gene>
    <name evidence="1" type="ORF">RPERSI_LOCUS13989</name>
</gene>
<protein>
    <submittedName>
        <fullName evidence="1">19337_t:CDS:1</fullName>
    </submittedName>
</protein>
<evidence type="ECO:0000313" key="1">
    <source>
        <dbReference type="EMBL" id="CAG8749142.1"/>
    </source>
</evidence>
<evidence type="ECO:0000313" key="2">
    <source>
        <dbReference type="Proteomes" id="UP000789920"/>
    </source>
</evidence>
<name>A0ACA9QED2_9GLOM</name>